<dbReference type="EMBL" id="JASPKY010000153">
    <property type="protein sequence ID" value="KAK9730079.1"/>
    <property type="molecule type" value="Genomic_DNA"/>
</dbReference>
<dbReference type="AlphaFoldDB" id="A0AAW1L889"/>
<name>A0AAW1L889_POPJA</name>
<comment type="caution">
    <text evidence="1">The sequence shown here is derived from an EMBL/GenBank/DDBJ whole genome shotgun (WGS) entry which is preliminary data.</text>
</comment>
<evidence type="ECO:0000313" key="2">
    <source>
        <dbReference type="Proteomes" id="UP001458880"/>
    </source>
</evidence>
<proteinExistence type="predicted"/>
<dbReference type="Proteomes" id="UP001458880">
    <property type="component" value="Unassembled WGS sequence"/>
</dbReference>
<sequence length="127" mass="14792">MRPSELRGLEQNIILNKLKNITPLEQKQNDMLLLTDQTIDNGNMGRVKSDYVYRKVRSEALSKNVRHADDIIDLHLMQQDNQNYLRLVGSRLHVEVYNEEQLHLLELVQNSILYIDAIGSIIRRPEG</sequence>
<keyword evidence="2" id="KW-1185">Reference proteome</keyword>
<accession>A0AAW1L889</accession>
<organism evidence="1 2">
    <name type="scientific">Popillia japonica</name>
    <name type="common">Japanese beetle</name>
    <dbReference type="NCBI Taxonomy" id="7064"/>
    <lineage>
        <taxon>Eukaryota</taxon>
        <taxon>Metazoa</taxon>
        <taxon>Ecdysozoa</taxon>
        <taxon>Arthropoda</taxon>
        <taxon>Hexapoda</taxon>
        <taxon>Insecta</taxon>
        <taxon>Pterygota</taxon>
        <taxon>Neoptera</taxon>
        <taxon>Endopterygota</taxon>
        <taxon>Coleoptera</taxon>
        <taxon>Polyphaga</taxon>
        <taxon>Scarabaeiformia</taxon>
        <taxon>Scarabaeidae</taxon>
        <taxon>Rutelinae</taxon>
        <taxon>Popillia</taxon>
    </lineage>
</organism>
<protein>
    <submittedName>
        <fullName evidence="1">Uncharacterized protein</fullName>
    </submittedName>
</protein>
<reference evidence="1 2" key="1">
    <citation type="journal article" date="2024" name="BMC Genomics">
        <title>De novo assembly and annotation of Popillia japonica's genome with initial clues to its potential as an invasive pest.</title>
        <authorList>
            <person name="Cucini C."/>
            <person name="Boschi S."/>
            <person name="Funari R."/>
            <person name="Cardaioli E."/>
            <person name="Iannotti N."/>
            <person name="Marturano G."/>
            <person name="Paoli F."/>
            <person name="Bruttini M."/>
            <person name="Carapelli A."/>
            <person name="Frati F."/>
            <person name="Nardi F."/>
        </authorList>
    </citation>
    <scope>NUCLEOTIDE SEQUENCE [LARGE SCALE GENOMIC DNA]</scope>
    <source>
        <strain evidence="1">DMR45628</strain>
    </source>
</reference>
<gene>
    <name evidence="1" type="ORF">QE152_g15513</name>
</gene>
<evidence type="ECO:0000313" key="1">
    <source>
        <dbReference type="EMBL" id="KAK9730079.1"/>
    </source>
</evidence>